<dbReference type="PANTHER" id="PTHR10948">
    <property type="entry name" value="TRANSPOSASE"/>
    <property type="match status" value="1"/>
</dbReference>
<dbReference type="PROSITE" id="PS01043">
    <property type="entry name" value="TRANSPOSASE_IS30"/>
    <property type="match status" value="1"/>
</dbReference>
<dbReference type="Proteomes" id="UP001604267">
    <property type="component" value="Unassembled WGS sequence"/>
</dbReference>
<organism evidence="8 9">
    <name type="scientific">Streptomyces cinerochromogenes</name>
    <dbReference type="NCBI Taxonomy" id="66422"/>
    <lineage>
        <taxon>Bacteria</taxon>
        <taxon>Bacillati</taxon>
        <taxon>Actinomycetota</taxon>
        <taxon>Actinomycetes</taxon>
        <taxon>Kitasatosporales</taxon>
        <taxon>Streptomycetaceae</taxon>
        <taxon>Streptomyces</taxon>
    </lineage>
</organism>
<dbReference type="InterPro" id="IPR025246">
    <property type="entry name" value="IS30-like_HTH"/>
</dbReference>
<accession>A0ABW7BID2</accession>
<sequence length="412" mass="47867">MSNEEACRIVGINPRTGREWRNGRSERSRGTSQPGKRTRPAIQPLTGDTRVFVPHPLNGERVRRPAVSGRYLSEDERIRIADLRREKLSIRKIAAELGRSPSTVSREIRRNCNSNVSPRHPAYYRPFAAHKRAETRRRRPKPRRIHGTPELRDFIQEHLDKRWSPEQIAHVLRRRFPGRPDMHVSHETIYRALYAQARDGVWREISRRLRTGRCMRKRRRQPDQRQPRFLHPMTMISQRPAEADDRTVPGHWEGDLIIGAKGRSAIGTLVERSTRYTLLVHLPDGYMPDRMRDALLDTIKALPASFKRSLTWDQGAEMAHHYAFSEASGVPVYFCEPRSPWQRGSNENTNGLLRQYFPKGTDLSRHTREDLEAVATELNNRPRKALDWETPAERLNKALNTDHNHSRVASIC</sequence>
<keyword evidence="9" id="KW-1185">Reference proteome</keyword>
<dbReference type="Gene3D" id="3.30.420.10">
    <property type="entry name" value="Ribonuclease H-like superfamily/Ribonuclease H"/>
    <property type="match status" value="1"/>
</dbReference>
<dbReference type="PANTHER" id="PTHR10948:SF23">
    <property type="entry name" value="TRANSPOSASE INSI FOR INSERTION SEQUENCE ELEMENT IS30A-RELATED"/>
    <property type="match status" value="1"/>
</dbReference>
<dbReference type="NCBIfam" id="NF033563">
    <property type="entry name" value="transpos_IS30"/>
    <property type="match status" value="1"/>
</dbReference>
<dbReference type="InterPro" id="IPR012337">
    <property type="entry name" value="RNaseH-like_sf"/>
</dbReference>
<evidence type="ECO:0000256" key="3">
    <source>
        <dbReference type="ARBA" id="ARBA00022578"/>
    </source>
</evidence>
<dbReference type="PROSITE" id="PS50994">
    <property type="entry name" value="INTEGRASE"/>
    <property type="match status" value="1"/>
</dbReference>
<dbReference type="InterPro" id="IPR009057">
    <property type="entry name" value="Homeodomain-like_sf"/>
</dbReference>
<evidence type="ECO:0000256" key="5">
    <source>
        <dbReference type="ARBA" id="ARBA00023172"/>
    </source>
</evidence>
<comment type="function">
    <text evidence="1">Required for the transposition of the insertion element.</text>
</comment>
<reference evidence="8 9" key="1">
    <citation type="submission" date="2024-10" db="EMBL/GenBank/DDBJ databases">
        <title>The Natural Products Discovery Center: Release of the First 8490 Sequenced Strains for Exploring Actinobacteria Biosynthetic Diversity.</title>
        <authorList>
            <person name="Kalkreuter E."/>
            <person name="Kautsar S.A."/>
            <person name="Yang D."/>
            <person name="Bader C.D."/>
            <person name="Teijaro C.N."/>
            <person name="Fluegel L."/>
            <person name="Davis C.M."/>
            <person name="Simpson J.R."/>
            <person name="Lauterbach L."/>
            <person name="Steele A.D."/>
            <person name="Gui C."/>
            <person name="Meng S."/>
            <person name="Li G."/>
            <person name="Viehrig K."/>
            <person name="Ye F."/>
            <person name="Su P."/>
            <person name="Kiefer A.F."/>
            <person name="Nichols A."/>
            <person name="Cepeda A.J."/>
            <person name="Yan W."/>
            <person name="Fan B."/>
            <person name="Jiang Y."/>
            <person name="Adhikari A."/>
            <person name="Zheng C.-J."/>
            <person name="Schuster L."/>
            <person name="Cowan T.M."/>
            <person name="Smanski M.J."/>
            <person name="Chevrette M.G."/>
            <person name="De Carvalho L.P.S."/>
            <person name="Shen B."/>
        </authorList>
    </citation>
    <scope>NUCLEOTIDE SEQUENCE [LARGE SCALE GENOMIC DNA]</scope>
    <source>
        <strain evidence="8 9">NPDC048320</strain>
    </source>
</reference>
<dbReference type="EMBL" id="JBICYV010000054">
    <property type="protein sequence ID" value="MFG3016938.1"/>
    <property type="molecule type" value="Genomic_DNA"/>
</dbReference>
<dbReference type="Pfam" id="PF13936">
    <property type="entry name" value="HTH_38"/>
    <property type="match status" value="1"/>
</dbReference>
<dbReference type="InterPro" id="IPR001584">
    <property type="entry name" value="Integrase_cat-core"/>
</dbReference>
<dbReference type="RefSeq" id="WP_392826214.1">
    <property type="nucleotide sequence ID" value="NZ_JBICYV010000054.1"/>
</dbReference>
<dbReference type="InterPro" id="IPR036397">
    <property type="entry name" value="RNaseH_sf"/>
</dbReference>
<dbReference type="Pfam" id="PF00665">
    <property type="entry name" value="rve"/>
    <property type="match status" value="1"/>
</dbReference>
<evidence type="ECO:0000256" key="4">
    <source>
        <dbReference type="ARBA" id="ARBA00023125"/>
    </source>
</evidence>
<keyword evidence="4" id="KW-0238">DNA-binding</keyword>
<proteinExistence type="inferred from homology"/>
<comment type="caution">
    <text evidence="8">The sequence shown here is derived from an EMBL/GenBank/DDBJ whole genome shotgun (WGS) entry which is preliminary data.</text>
</comment>
<feature type="compositionally biased region" description="Basic and acidic residues" evidence="6">
    <location>
        <begin position="16"/>
        <end position="29"/>
    </location>
</feature>
<feature type="region of interest" description="Disordered" evidence="6">
    <location>
        <begin position="13"/>
        <end position="42"/>
    </location>
</feature>
<dbReference type="Gene3D" id="1.10.10.60">
    <property type="entry name" value="Homeodomain-like"/>
    <property type="match status" value="1"/>
</dbReference>
<dbReference type="Pfam" id="PF13565">
    <property type="entry name" value="HTH_32"/>
    <property type="match status" value="1"/>
</dbReference>
<keyword evidence="5" id="KW-0233">DNA recombination</keyword>
<comment type="similarity">
    <text evidence="2">Belongs to the transposase IS30 family.</text>
</comment>
<keyword evidence="3" id="KW-0815">Transposition</keyword>
<evidence type="ECO:0000256" key="1">
    <source>
        <dbReference type="ARBA" id="ARBA00002190"/>
    </source>
</evidence>
<evidence type="ECO:0000313" key="8">
    <source>
        <dbReference type="EMBL" id="MFG3016938.1"/>
    </source>
</evidence>
<dbReference type="InterPro" id="IPR053392">
    <property type="entry name" value="Transposase_IS30-like"/>
</dbReference>
<dbReference type="InterPro" id="IPR001598">
    <property type="entry name" value="Transposase_IS30_CS"/>
</dbReference>
<gene>
    <name evidence="8" type="ORF">ACGFZB_42195</name>
</gene>
<dbReference type="SUPFAM" id="SSF46689">
    <property type="entry name" value="Homeodomain-like"/>
    <property type="match status" value="1"/>
</dbReference>
<evidence type="ECO:0000259" key="7">
    <source>
        <dbReference type="PROSITE" id="PS50994"/>
    </source>
</evidence>
<evidence type="ECO:0000313" key="9">
    <source>
        <dbReference type="Proteomes" id="UP001604267"/>
    </source>
</evidence>
<evidence type="ECO:0000256" key="6">
    <source>
        <dbReference type="SAM" id="MobiDB-lite"/>
    </source>
</evidence>
<protein>
    <submittedName>
        <fullName evidence="8">IS30 family transposase</fullName>
    </submittedName>
</protein>
<dbReference type="InterPro" id="IPR051917">
    <property type="entry name" value="Transposase-Integrase"/>
</dbReference>
<name>A0ABW7BID2_9ACTN</name>
<dbReference type="SUPFAM" id="SSF53098">
    <property type="entry name" value="Ribonuclease H-like"/>
    <property type="match status" value="1"/>
</dbReference>
<evidence type="ECO:0000256" key="2">
    <source>
        <dbReference type="ARBA" id="ARBA00006363"/>
    </source>
</evidence>
<feature type="domain" description="Integrase catalytic" evidence="7">
    <location>
        <begin position="245"/>
        <end position="399"/>
    </location>
</feature>